<organism evidence="1 2">
    <name type="scientific">Kibdelosporangium phytohabitans</name>
    <dbReference type="NCBI Taxonomy" id="860235"/>
    <lineage>
        <taxon>Bacteria</taxon>
        <taxon>Bacillati</taxon>
        <taxon>Actinomycetota</taxon>
        <taxon>Actinomycetes</taxon>
        <taxon>Pseudonocardiales</taxon>
        <taxon>Pseudonocardiaceae</taxon>
        <taxon>Kibdelosporangium</taxon>
    </lineage>
</organism>
<dbReference type="Proteomes" id="UP000063699">
    <property type="component" value="Chromosome"/>
</dbReference>
<keyword evidence="2" id="KW-1185">Reference proteome</keyword>
<dbReference type="AlphaFoldDB" id="A0A0N9HPB3"/>
<sequence length="125" mass="13727">MNQLCRILVNSAGNVRLAADWYRQTDSGTVASLDATYPVGTAPYPPDDTAEAGVTDAAYAFQDLAEPEDELKEPDAAALVPKVLQVDWLVHTVGDGISIAYYLRRFLTDTFRRRPGRRGGEAVQR</sequence>
<gene>
    <name evidence="1" type="ORF">AOZ06_05850</name>
</gene>
<reference evidence="1 2" key="1">
    <citation type="submission" date="2015-07" db="EMBL/GenBank/DDBJ databases">
        <title>Genome sequencing of Kibdelosporangium phytohabitans.</title>
        <authorList>
            <person name="Qin S."/>
            <person name="Xing K."/>
        </authorList>
    </citation>
    <scope>NUCLEOTIDE SEQUENCE [LARGE SCALE GENOMIC DNA]</scope>
    <source>
        <strain evidence="1 2">KLBMP1111</strain>
    </source>
</reference>
<protein>
    <submittedName>
        <fullName evidence="1">Uncharacterized protein</fullName>
    </submittedName>
</protein>
<proteinExistence type="predicted"/>
<name>A0A0N9HPB3_9PSEU</name>
<dbReference type="RefSeq" id="WP_054288486.1">
    <property type="nucleotide sequence ID" value="NZ_CP012752.1"/>
</dbReference>
<dbReference type="KEGG" id="kphy:AOZ06_05850"/>
<dbReference type="EMBL" id="CP012752">
    <property type="protein sequence ID" value="ALG06513.1"/>
    <property type="molecule type" value="Genomic_DNA"/>
</dbReference>
<dbReference type="OrthoDB" id="3692598at2"/>
<accession>A0A0N9HPB3</accession>
<evidence type="ECO:0000313" key="1">
    <source>
        <dbReference type="EMBL" id="ALG06513.1"/>
    </source>
</evidence>
<evidence type="ECO:0000313" key="2">
    <source>
        <dbReference type="Proteomes" id="UP000063699"/>
    </source>
</evidence>